<name>A0ABU8RV36_9SPHN</name>
<gene>
    <name evidence="3" type="ORF">WG901_09430</name>
</gene>
<comment type="caution">
    <text evidence="3">The sequence shown here is derived from an EMBL/GenBank/DDBJ whole genome shotgun (WGS) entry which is preliminary data.</text>
</comment>
<dbReference type="RefSeq" id="WP_339586814.1">
    <property type="nucleotide sequence ID" value="NZ_JBBHJZ010000002.1"/>
</dbReference>
<dbReference type="Proteomes" id="UP001361239">
    <property type="component" value="Unassembled WGS sequence"/>
</dbReference>
<feature type="domain" description="NADP-dependent oxidoreductase" evidence="2">
    <location>
        <begin position="17"/>
        <end position="339"/>
    </location>
</feature>
<dbReference type="PANTHER" id="PTHR43364:SF4">
    <property type="entry name" value="NAD(P)-LINKED OXIDOREDUCTASE SUPERFAMILY PROTEIN"/>
    <property type="match status" value="1"/>
</dbReference>
<evidence type="ECO:0000313" key="4">
    <source>
        <dbReference type="Proteomes" id="UP001361239"/>
    </source>
</evidence>
<dbReference type="InterPro" id="IPR036812">
    <property type="entry name" value="NAD(P)_OxRdtase_dom_sf"/>
</dbReference>
<dbReference type="SUPFAM" id="SSF51430">
    <property type="entry name" value="NAD(P)-linked oxidoreductase"/>
    <property type="match status" value="1"/>
</dbReference>
<dbReference type="Pfam" id="PF00248">
    <property type="entry name" value="Aldo_ket_red"/>
    <property type="match status" value="1"/>
</dbReference>
<organism evidence="3 4">
    <name type="scientific">Novosphingobium anseongense</name>
    <dbReference type="NCBI Taxonomy" id="3133436"/>
    <lineage>
        <taxon>Bacteria</taxon>
        <taxon>Pseudomonadati</taxon>
        <taxon>Pseudomonadota</taxon>
        <taxon>Alphaproteobacteria</taxon>
        <taxon>Sphingomonadales</taxon>
        <taxon>Sphingomonadaceae</taxon>
        <taxon>Novosphingobium</taxon>
    </lineage>
</organism>
<dbReference type="InterPro" id="IPR020471">
    <property type="entry name" value="AKR"/>
</dbReference>
<evidence type="ECO:0000313" key="3">
    <source>
        <dbReference type="EMBL" id="MEJ5976854.1"/>
    </source>
</evidence>
<sequence>MDYQELGRSGLQVSAFGLGVMTFGGQTPEADALRQLDMAFEAGVTLFDTAENYPTPTGPETQGRSEEVLGRWIAARGLRDKVVVATKVAGPGNAAGDMTHIRGAQRRLDSANIRAACEASLRRLGTDHIDLYQLHWPERAVTTLGRSRYSRVPDAPEQVAIEETLAALGELVAEGKVRAIGVCNESPWGVMRFLAEAERASLPRIASVQNGYSLLDRYYELGLAEIGLREGLGLLAYSPLARGTLTAKYRNRPADALGQSESFAARMLSENRKHAIAAYADLAAAHGLEPAHMALAFARQQPFMGAVLMAASSVDQLRDNLGAVELSLPKEVIQAINAIHDANPNPK</sequence>
<evidence type="ECO:0000259" key="2">
    <source>
        <dbReference type="Pfam" id="PF00248"/>
    </source>
</evidence>
<accession>A0ABU8RV36</accession>
<keyword evidence="1" id="KW-0560">Oxidoreductase</keyword>
<dbReference type="CDD" id="cd19094">
    <property type="entry name" value="AKR_Tas-like"/>
    <property type="match status" value="1"/>
</dbReference>
<dbReference type="PANTHER" id="PTHR43364">
    <property type="entry name" value="NADH-SPECIFIC METHYLGLYOXAL REDUCTASE-RELATED"/>
    <property type="match status" value="1"/>
</dbReference>
<reference evidence="3 4" key="1">
    <citation type="submission" date="2024-03" db="EMBL/GenBank/DDBJ databases">
        <authorList>
            <person name="Jo J.-H."/>
        </authorList>
    </citation>
    <scope>NUCLEOTIDE SEQUENCE [LARGE SCALE GENOMIC DNA]</scope>
    <source>
        <strain evidence="3 4">PS1R-30</strain>
    </source>
</reference>
<dbReference type="InterPro" id="IPR023210">
    <property type="entry name" value="NADP_OxRdtase_dom"/>
</dbReference>
<protein>
    <submittedName>
        <fullName evidence="3">Aldo/keto reductase</fullName>
    </submittedName>
</protein>
<keyword evidence="4" id="KW-1185">Reference proteome</keyword>
<dbReference type="InterPro" id="IPR050523">
    <property type="entry name" value="AKR_Detox_Biosynth"/>
</dbReference>
<dbReference type="Gene3D" id="3.20.20.100">
    <property type="entry name" value="NADP-dependent oxidoreductase domain"/>
    <property type="match status" value="1"/>
</dbReference>
<evidence type="ECO:0000256" key="1">
    <source>
        <dbReference type="ARBA" id="ARBA00023002"/>
    </source>
</evidence>
<dbReference type="PRINTS" id="PR00069">
    <property type="entry name" value="ALDKETRDTASE"/>
</dbReference>
<proteinExistence type="predicted"/>
<dbReference type="EMBL" id="JBBHJZ010000002">
    <property type="protein sequence ID" value="MEJ5976854.1"/>
    <property type="molecule type" value="Genomic_DNA"/>
</dbReference>